<dbReference type="RefSeq" id="XP_028875979.1">
    <property type="nucleotide sequence ID" value="XM_029019978.1"/>
</dbReference>
<dbReference type="GO" id="GO:0006888">
    <property type="term" value="P:endoplasmic reticulum to Golgi vesicle-mediated transport"/>
    <property type="evidence" value="ECO:0007669"/>
    <property type="project" value="TreeGrafter"/>
</dbReference>
<dbReference type="PANTHER" id="PTHR10121:SF0">
    <property type="entry name" value="COATOMER SUBUNIT DELTA"/>
    <property type="match status" value="1"/>
</dbReference>
<gene>
    <name evidence="13" type="ORF">cubi_02966x5</name>
</gene>
<sequence>MVVFSASIVSNRKILLSRQFVEMTRGDVETYLNRFIKQIEQFRLSNEYTYMEIDNIRFVYQAIDNIYLILMTPLNSNIIEDMDTLQLFCQVLYDCCNNPPPITEDLIASNCFEVIFAFDEIISFGYKESINLSQIKTCLEMESQEEKLHKLIRQNKENEEKERRRHIANRLDKERTTNEAFSQSRYTSANTNNNIVKSSLSGIAAFAESVGVGKIAQSVGIGPIRNISKSDNTKVSDSDLASNNRTFGMFSNESTSIQSINAPGRGMLIGKKKPNTESKQNVNSPLKMREKHFSDFEQQENMKSMPNPIYFEDDCSLIEEKIEFLLNIDGTVQSKIEIQGTFQVTLSSDTFPEYSITEDPRFQFKTHPNLNKEKFQNSGKLALKEGINCTLPVNTLMPLVKWRPSSNFQNHQFELPFSFSCWPLGTENGYTNVTIEIEPSQSITDFKLKIPLTSISAHSTNIGLLETNEDSYSWEVPRLFPSETATLEFSTSQSDFLPINLYASTSKPVCKIGIMKDKNHVNPKHCVAKYNIGIKQ</sequence>
<dbReference type="GO" id="GO:0000139">
    <property type="term" value="C:Golgi membrane"/>
    <property type="evidence" value="ECO:0007669"/>
    <property type="project" value="UniProtKB-SubCell"/>
</dbReference>
<keyword evidence="5 10" id="KW-0931">ER-Golgi transport</keyword>
<evidence type="ECO:0000259" key="12">
    <source>
        <dbReference type="PROSITE" id="PS51072"/>
    </source>
</evidence>
<reference evidence="13 14" key="1">
    <citation type="submission" date="2016-10" db="EMBL/GenBank/DDBJ databases">
        <title>Reductive evolution of mitochondrial metabolism and differential evolution of invasion-related proteins in Cryptosporidium.</title>
        <authorList>
            <person name="Liu S."/>
            <person name="Roellig D.M."/>
            <person name="Guo Y."/>
            <person name="Li N."/>
            <person name="Frace M.A."/>
            <person name="Tang K."/>
            <person name="Zhang L."/>
            <person name="Feng Y."/>
            <person name="Xiao L."/>
        </authorList>
    </citation>
    <scope>NUCLEOTIDE SEQUENCE [LARGE SCALE GENOMIC DNA]</scope>
    <source>
        <strain evidence="13">39726</strain>
    </source>
</reference>
<dbReference type="InterPro" id="IPR036168">
    <property type="entry name" value="AP2_Mu_C_sf"/>
</dbReference>
<evidence type="ECO:0000256" key="1">
    <source>
        <dbReference type="ARBA" id="ARBA00010516"/>
    </source>
</evidence>
<dbReference type="Gene3D" id="3.30.450.60">
    <property type="match status" value="1"/>
</dbReference>
<dbReference type="OrthoDB" id="10266042at2759"/>
<keyword evidence="4 10" id="KW-0963">Cytoplasm</keyword>
<protein>
    <recommendedName>
        <fullName evidence="10">Coatomer subunit delta</fullName>
    </recommendedName>
</protein>
<dbReference type="AlphaFoldDB" id="A0A1J4MKN8"/>
<dbReference type="GeneID" id="39979757"/>
<dbReference type="CDD" id="cd14830">
    <property type="entry name" value="Delta_COP_N"/>
    <property type="match status" value="1"/>
</dbReference>
<dbReference type="FunFam" id="3.30.450.60:FF:000003">
    <property type="entry name" value="Coatomer subunit delta"/>
    <property type="match status" value="1"/>
</dbReference>
<evidence type="ECO:0000256" key="11">
    <source>
        <dbReference type="RuleBase" id="RU366052"/>
    </source>
</evidence>
<dbReference type="EMBL" id="LRBP01000008">
    <property type="protein sequence ID" value="OII74834.1"/>
    <property type="molecule type" value="Genomic_DNA"/>
</dbReference>
<comment type="similarity">
    <text evidence="1 10">Belongs to the adaptor complexes medium subunit family. Delta-COP subfamily.</text>
</comment>
<name>A0A1J4MKN8_9CRYT</name>
<evidence type="ECO:0000313" key="13">
    <source>
        <dbReference type="EMBL" id="OII74834.1"/>
    </source>
</evidence>
<dbReference type="SUPFAM" id="SSF49447">
    <property type="entry name" value="Second domain of Mu2 adaptin subunit (ap50) of ap2 adaptor"/>
    <property type="match status" value="1"/>
</dbReference>
<dbReference type="PANTHER" id="PTHR10121">
    <property type="entry name" value="COATOMER SUBUNIT DELTA"/>
    <property type="match status" value="1"/>
</dbReference>
<keyword evidence="8 10" id="KW-0472">Membrane</keyword>
<comment type="caution">
    <text evidence="13">The sequence shown here is derived from an EMBL/GenBank/DDBJ whole genome shotgun (WGS) entry which is preliminary data.</text>
</comment>
<proteinExistence type="inferred from homology"/>
<dbReference type="SUPFAM" id="SSF64356">
    <property type="entry name" value="SNARE-like"/>
    <property type="match status" value="1"/>
</dbReference>
<keyword evidence="7 10" id="KW-0333">Golgi apparatus</keyword>
<evidence type="ECO:0000256" key="6">
    <source>
        <dbReference type="ARBA" id="ARBA00022927"/>
    </source>
</evidence>
<dbReference type="GO" id="GO:0051645">
    <property type="term" value="P:Golgi localization"/>
    <property type="evidence" value="ECO:0007669"/>
    <property type="project" value="TreeGrafter"/>
</dbReference>
<comment type="function">
    <text evidence="10">The coatomer is a cytosolic protein complex that binds to dilysine motifs and reversibly associates with Golgi non-clathrin-coated vesicles, which further mediate biosynthetic protein transport from the ER, via the Golgi up to the trans Golgi network. Coatomer complex is required for budding from Golgi membranes, and is essential for the retrograde Golgi-to-ER transport of dilysine-tagged proteins.</text>
</comment>
<comment type="subunit">
    <text evidence="2 10">Oligomeric complex that consists of at least the alpha, beta, beta', gamma, delta, epsilon and zeta subunits.</text>
</comment>
<keyword evidence="3 10" id="KW-0813">Transport</keyword>
<dbReference type="InterPro" id="IPR011012">
    <property type="entry name" value="Longin-like_dom_sf"/>
</dbReference>
<dbReference type="GO" id="GO:0015031">
    <property type="term" value="P:protein transport"/>
    <property type="evidence" value="ECO:0007669"/>
    <property type="project" value="UniProtKB-KW"/>
</dbReference>
<accession>A0A1J4MKN8</accession>
<dbReference type="VEuPathDB" id="CryptoDB:cubi_02966x5"/>
<dbReference type="InterPro" id="IPR027059">
    <property type="entry name" value="Coatomer_dsu"/>
</dbReference>
<dbReference type="InterPro" id="IPR028565">
    <property type="entry name" value="MHD"/>
</dbReference>
<dbReference type="GO" id="GO:0006890">
    <property type="term" value="P:retrograde vesicle-mediated transport, Golgi to endoplasmic reticulum"/>
    <property type="evidence" value="ECO:0007669"/>
    <property type="project" value="UniProtKB-UniRule"/>
</dbReference>
<dbReference type="PROSITE" id="PS51072">
    <property type="entry name" value="MHD"/>
    <property type="match status" value="1"/>
</dbReference>
<evidence type="ECO:0000313" key="14">
    <source>
        <dbReference type="Proteomes" id="UP000186176"/>
    </source>
</evidence>
<dbReference type="GO" id="GO:0030126">
    <property type="term" value="C:COPI vesicle coat"/>
    <property type="evidence" value="ECO:0007669"/>
    <property type="project" value="UniProtKB-UniRule"/>
</dbReference>
<evidence type="ECO:0000256" key="10">
    <source>
        <dbReference type="RuleBase" id="RU364018"/>
    </source>
</evidence>
<evidence type="ECO:0000256" key="5">
    <source>
        <dbReference type="ARBA" id="ARBA00022892"/>
    </source>
</evidence>
<evidence type="ECO:0000256" key="9">
    <source>
        <dbReference type="ARBA" id="ARBA00023329"/>
    </source>
</evidence>
<feature type="domain" description="MHD" evidence="12">
    <location>
        <begin position="311"/>
        <end position="536"/>
    </location>
</feature>
<comment type="subcellular location">
    <subcellularLocation>
        <location evidence="10 11">Cytoplasm</location>
    </subcellularLocation>
    <subcellularLocation>
        <location evidence="10 11">Cytoplasmic vesicle</location>
        <location evidence="10 11">COPI-coated vesicle membrane</location>
        <topology evidence="10 11">Peripheral membrane protein</topology>
        <orientation evidence="10 11">Cytoplasmic side</orientation>
    </subcellularLocation>
    <subcellularLocation>
        <location evidence="10 11">Golgi apparatus membrane</location>
        <topology evidence="10 11">Peripheral membrane protein</topology>
        <orientation evidence="10 11">Cytoplasmic side</orientation>
    </subcellularLocation>
</comment>
<keyword evidence="14" id="KW-1185">Reference proteome</keyword>
<evidence type="ECO:0000256" key="7">
    <source>
        <dbReference type="ARBA" id="ARBA00023034"/>
    </source>
</evidence>
<evidence type="ECO:0000256" key="3">
    <source>
        <dbReference type="ARBA" id="ARBA00022448"/>
    </source>
</evidence>
<evidence type="ECO:0000256" key="2">
    <source>
        <dbReference type="ARBA" id="ARBA00011775"/>
    </source>
</evidence>
<organism evidence="13 14">
    <name type="scientific">Cryptosporidium ubiquitum</name>
    <dbReference type="NCBI Taxonomy" id="857276"/>
    <lineage>
        <taxon>Eukaryota</taxon>
        <taxon>Sar</taxon>
        <taxon>Alveolata</taxon>
        <taxon>Apicomplexa</taxon>
        <taxon>Conoidasida</taxon>
        <taxon>Coccidia</taxon>
        <taxon>Eucoccidiorida</taxon>
        <taxon>Eimeriorina</taxon>
        <taxon>Cryptosporidiidae</taxon>
        <taxon>Cryptosporidium</taxon>
    </lineage>
</organism>
<dbReference type="Proteomes" id="UP000186176">
    <property type="component" value="Unassembled WGS sequence"/>
</dbReference>
<keyword evidence="9 10" id="KW-0968">Cytoplasmic vesicle</keyword>
<keyword evidence="6 10" id="KW-0653">Protein transport</keyword>
<evidence type="ECO:0000256" key="8">
    <source>
        <dbReference type="ARBA" id="ARBA00023136"/>
    </source>
</evidence>
<evidence type="ECO:0000256" key="4">
    <source>
        <dbReference type="ARBA" id="ARBA00022490"/>
    </source>
</evidence>